<dbReference type="OrthoDB" id="10263082at2759"/>
<reference evidence="2 3" key="1">
    <citation type="submission" date="2016-02" db="EMBL/GenBank/DDBJ databases">
        <title>Genome analysis of coral dinoflagellate symbionts highlights evolutionary adaptations to a symbiotic lifestyle.</title>
        <authorList>
            <person name="Aranda M."/>
            <person name="Li Y."/>
            <person name="Liew Y.J."/>
            <person name="Baumgarten S."/>
            <person name="Simakov O."/>
            <person name="Wilson M."/>
            <person name="Piel J."/>
            <person name="Ashoor H."/>
            <person name="Bougouffa S."/>
            <person name="Bajic V.B."/>
            <person name="Ryu T."/>
            <person name="Ravasi T."/>
            <person name="Bayer T."/>
            <person name="Micklem G."/>
            <person name="Kim H."/>
            <person name="Bhak J."/>
            <person name="Lajeunesse T.C."/>
            <person name="Voolstra C.R."/>
        </authorList>
    </citation>
    <scope>NUCLEOTIDE SEQUENCE [LARGE SCALE GENOMIC DNA]</scope>
    <source>
        <strain evidence="2 3">CCMP2467</strain>
    </source>
</reference>
<feature type="compositionally biased region" description="Basic and acidic residues" evidence="1">
    <location>
        <begin position="917"/>
        <end position="937"/>
    </location>
</feature>
<organism evidence="2 3">
    <name type="scientific">Symbiodinium microadriaticum</name>
    <name type="common">Dinoflagellate</name>
    <name type="synonym">Zooxanthella microadriatica</name>
    <dbReference type="NCBI Taxonomy" id="2951"/>
    <lineage>
        <taxon>Eukaryota</taxon>
        <taxon>Sar</taxon>
        <taxon>Alveolata</taxon>
        <taxon>Dinophyceae</taxon>
        <taxon>Suessiales</taxon>
        <taxon>Symbiodiniaceae</taxon>
        <taxon>Symbiodinium</taxon>
    </lineage>
</organism>
<evidence type="ECO:0000313" key="3">
    <source>
        <dbReference type="Proteomes" id="UP000186817"/>
    </source>
</evidence>
<feature type="compositionally biased region" description="Acidic residues" evidence="1">
    <location>
        <begin position="1034"/>
        <end position="1047"/>
    </location>
</feature>
<dbReference type="AlphaFoldDB" id="A0A1Q9DXU3"/>
<name>A0A1Q9DXU3_SYMMI</name>
<proteinExistence type="predicted"/>
<dbReference type="EMBL" id="LSRX01000343">
    <property type="protein sequence ID" value="OLQ00001.1"/>
    <property type="molecule type" value="Genomic_DNA"/>
</dbReference>
<accession>A0A1Q9DXU3</accession>
<feature type="compositionally biased region" description="Low complexity" evidence="1">
    <location>
        <begin position="946"/>
        <end position="957"/>
    </location>
</feature>
<protein>
    <submittedName>
        <fullName evidence="2">Uncharacterized protein</fullName>
    </submittedName>
</protein>
<gene>
    <name evidence="2" type="ORF">AK812_SmicGene17379</name>
</gene>
<feature type="region of interest" description="Disordered" evidence="1">
    <location>
        <begin position="1014"/>
        <end position="1048"/>
    </location>
</feature>
<comment type="caution">
    <text evidence="2">The sequence shown here is derived from an EMBL/GenBank/DDBJ whole genome shotgun (WGS) entry which is preliminary data.</text>
</comment>
<dbReference type="Proteomes" id="UP000186817">
    <property type="component" value="Unassembled WGS sequence"/>
</dbReference>
<sequence length="1212" mass="130479">MLAVFLGASSVMGQCPNHPHLDLCPASTTAQDSDVNRGGRNSAWMALALPLLATRPSFVTAVVTLVAATGAVAQSPGMNCGDIRTFYQAQSCCGESERALEFSSSEGSSFSSSVCESGSPAGVCHCEKAMQLLSQVDGVQFPVEFCAHMAAVKPVGFHDQPICEASDAGNNAAYLVDGMAGNTNFPHGNIKVLATVGEVDPTTGSMLTGVPDGLGAYLKDASTVRLVYQSEAYGQLVTSNPESFPWVVNSKSASFTGSHIHYIDYYRSMLASFMDDGAPSKAQGMVKGAGNAVSKAYNLKRELVGPRNRTGDGLQPTTSNVHESNVDVNGNYIVGSTATAPSKADWLMQSLCSAHLEVRHQWGNGMGVEDDLFITNEEWISYPRDSMPIGLPVHVLNLATGELWATAAFTLGGHEKVVEVNSGHRDYVAFVPSGYNGAFGLSEDSAVLAALNAAYTRTDGNPYVYPQDIVPTKLYIGKKNTDKDGNAETTDFMARNGFEYGALYGFAVDCNAVNPSRDSWHKSASAGDTVTGAFYKLRWQAQRGVVEGFEKDGSWEFQDAPEGAPDGWCFWTSDGKDSRGAKTEHVSPDPRGGQRVLQGSTAGYFGIYDFQDLPTLLSSGMPTSIPATYTVHQPESDVVDLIELGGAGLRADGNNQTMMHDRSRDKTTFEDVDGMEWIAAANGEDYFVIHEDGGNLYGERKFLAKVGVPMKYFFVAQSGGSHNTRELASVSSVAGVHGRATSHEFSGAFDLSGLLRKDAAGNFELTVGDVTGKKRALEAATPINEKIIAVNLQAHSNNAGWADTFKTDRVAQVLAYKPKALGPLDPRLFWASETEVPSSICAGWQQPPAPAPPPAPPQRFSKLADVLDRKNDLDDLAPLDEAAKLELKGHLLDLLKQDWVIPKPVFTAIYEPGDECEKPAEEANVSESERKKRRLEEDVSTPNTTAAAEQASASSSSKDAPEVGVLTDAAAERLDAPLHTRVSVLETSDQMLKVLLPNGKEAWVNYVDVDVDQKKEDPKPAAADPAAESRGDAQVDDEESSESEAEEAVYVKEEQVQMPAGPVGRRGERSVILTPARRDGAIAAAELRRLRAVESAKEGDQKEVLLKSLLYSQDSIMGLFGDRKRRLKETRKGLSEGSIKLTDIPAISVIRQGEGVVSADNRRLWVFKHCGMPPNTRIPVIVKKTMDANFRRKSTSKTGGLTVAQRGNQDQF</sequence>
<keyword evidence="3" id="KW-1185">Reference proteome</keyword>
<evidence type="ECO:0000313" key="2">
    <source>
        <dbReference type="EMBL" id="OLQ00001.1"/>
    </source>
</evidence>
<feature type="region of interest" description="Disordered" evidence="1">
    <location>
        <begin position="917"/>
        <end position="962"/>
    </location>
</feature>
<evidence type="ECO:0000256" key="1">
    <source>
        <dbReference type="SAM" id="MobiDB-lite"/>
    </source>
</evidence>